<protein>
    <submittedName>
        <fullName evidence="1">Uncharacterized protein</fullName>
    </submittedName>
</protein>
<organism evidence="1 2">
    <name type="scientific">Streptomyces violaceoruber</name>
    <dbReference type="NCBI Taxonomy" id="1935"/>
    <lineage>
        <taxon>Bacteria</taxon>
        <taxon>Bacillati</taxon>
        <taxon>Actinomycetota</taxon>
        <taxon>Actinomycetes</taxon>
        <taxon>Kitasatosporales</taxon>
        <taxon>Streptomycetaceae</taxon>
        <taxon>Streptomyces</taxon>
        <taxon>Streptomyces violaceoruber group</taxon>
    </lineage>
</organism>
<evidence type="ECO:0000313" key="2">
    <source>
        <dbReference type="Proteomes" id="UP000192445"/>
    </source>
</evidence>
<proteinExistence type="predicted"/>
<dbReference type="AlphaFoldDB" id="A0A1V0U9M5"/>
<evidence type="ECO:0000313" key="1">
    <source>
        <dbReference type="EMBL" id="ARF61944.1"/>
    </source>
</evidence>
<name>A0A1V0U9M5_STRVN</name>
<dbReference type="STRING" id="1935.B1H20_11420"/>
<dbReference type="EMBL" id="CP020570">
    <property type="protein sequence ID" value="ARF61944.1"/>
    <property type="molecule type" value="Genomic_DNA"/>
</dbReference>
<accession>A0A1V0U9M5</accession>
<dbReference type="Proteomes" id="UP000192445">
    <property type="component" value="Chromosome"/>
</dbReference>
<sequence length="213" mass="23541">MALWQGARMSNSIGYPVLRTADPVLALRVARQLVAVGDVQYAEVSVDIELHTVPEVLRIREALPDAWFRKEDVEDWTRDPSDPTGLHVGVHAPELSSDPGFLSSHLPLWASMLDQPPDSIEEDFTAVVGPNIGEILWSSLVWPDVPDREIHREANSARVSLLLNSHSLELDEHSGDHTVLVHVRGANRDGSELRHASWLAEQVGQSVIGPPQE</sequence>
<gene>
    <name evidence="1" type="ORF">B1H20_11420</name>
</gene>
<dbReference type="KEGG" id="svu:B1H20_11420"/>
<reference evidence="1 2" key="1">
    <citation type="submission" date="2017-03" db="EMBL/GenBank/DDBJ databases">
        <title>Complete Genome Sequence of a natural compounds producer, Streptomyces violaceus S21.</title>
        <authorList>
            <person name="Zhong C."/>
            <person name="Zhao Z."/>
            <person name="Fu J."/>
            <person name="Zong G."/>
            <person name="Qin R."/>
            <person name="Cao G."/>
        </authorList>
    </citation>
    <scope>NUCLEOTIDE SEQUENCE [LARGE SCALE GENOMIC DNA]</scope>
    <source>
        <strain evidence="1 2">S21</strain>
    </source>
</reference>